<gene>
    <name evidence="2" type="ORF">BT67DRAFT_169187</name>
</gene>
<keyword evidence="3" id="KW-1185">Reference proteome</keyword>
<sequence length="157" mass="17532">MILLKMEAETMARLLSGRGKKRRERTSEKEEQVVSWGSGPRAGPGNGLEQQQQAMSHSWAPWDNREKELGKFCCGTLGKGRAISDAAAAHKREPTDGRSTDGWAAPGGRWAETGTLDHNMETHYNCVWWTRSADPATGRSYALFHIYIFFSVNQGFD</sequence>
<evidence type="ECO:0000313" key="2">
    <source>
        <dbReference type="EMBL" id="KAK4131074.1"/>
    </source>
</evidence>
<dbReference type="Proteomes" id="UP001304895">
    <property type="component" value="Unassembled WGS sequence"/>
</dbReference>
<feature type="compositionally biased region" description="Basic and acidic residues" evidence="1">
    <location>
        <begin position="88"/>
        <end position="99"/>
    </location>
</feature>
<feature type="region of interest" description="Disordered" evidence="1">
    <location>
        <begin position="15"/>
        <end position="60"/>
    </location>
</feature>
<comment type="caution">
    <text evidence="2">The sequence shown here is derived from an EMBL/GenBank/DDBJ whole genome shotgun (WGS) entry which is preliminary data.</text>
</comment>
<name>A0AAN6UE35_9PEZI</name>
<evidence type="ECO:0000256" key="1">
    <source>
        <dbReference type="SAM" id="MobiDB-lite"/>
    </source>
</evidence>
<reference evidence="2" key="2">
    <citation type="submission" date="2023-05" db="EMBL/GenBank/DDBJ databases">
        <authorList>
            <consortium name="Lawrence Berkeley National Laboratory"/>
            <person name="Steindorff A."/>
            <person name="Hensen N."/>
            <person name="Bonometti L."/>
            <person name="Westerberg I."/>
            <person name="Brannstrom I.O."/>
            <person name="Guillou S."/>
            <person name="Cros-Aarteil S."/>
            <person name="Calhoun S."/>
            <person name="Haridas S."/>
            <person name="Kuo A."/>
            <person name="Mondo S."/>
            <person name="Pangilinan J."/>
            <person name="Riley R."/>
            <person name="Labutti K."/>
            <person name="Andreopoulos B."/>
            <person name="Lipzen A."/>
            <person name="Chen C."/>
            <person name="Yanf M."/>
            <person name="Daum C."/>
            <person name="Ng V."/>
            <person name="Clum A."/>
            <person name="Ohm R."/>
            <person name="Martin F."/>
            <person name="Silar P."/>
            <person name="Natvig D."/>
            <person name="Lalanne C."/>
            <person name="Gautier V."/>
            <person name="Ament-Velasquez S.L."/>
            <person name="Kruys A."/>
            <person name="Hutchinson M.I."/>
            <person name="Powell A.J."/>
            <person name="Barry K."/>
            <person name="Miller A.N."/>
            <person name="Grigoriev I.V."/>
            <person name="Debuchy R."/>
            <person name="Gladieux P."/>
            <person name="Thoren M.H."/>
            <person name="Johannesson H."/>
        </authorList>
    </citation>
    <scope>NUCLEOTIDE SEQUENCE</scope>
    <source>
        <strain evidence="2">CBS 123565</strain>
    </source>
</reference>
<proteinExistence type="predicted"/>
<dbReference type="AlphaFoldDB" id="A0AAN6UE35"/>
<feature type="region of interest" description="Disordered" evidence="1">
    <location>
        <begin position="87"/>
        <end position="108"/>
    </location>
</feature>
<accession>A0AAN6UE35</accession>
<reference evidence="2" key="1">
    <citation type="journal article" date="2023" name="Mol. Phylogenet. Evol.">
        <title>Genome-scale phylogeny and comparative genomics of the fungal order Sordariales.</title>
        <authorList>
            <person name="Hensen N."/>
            <person name="Bonometti L."/>
            <person name="Westerberg I."/>
            <person name="Brannstrom I.O."/>
            <person name="Guillou S."/>
            <person name="Cros-Aarteil S."/>
            <person name="Calhoun S."/>
            <person name="Haridas S."/>
            <person name="Kuo A."/>
            <person name="Mondo S."/>
            <person name="Pangilinan J."/>
            <person name="Riley R."/>
            <person name="LaButti K."/>
            <person name="Andreopoulos B."/>
            <person name="Lipzen A."/>
            <person name="Chen C."/>
            <person name="Yan M."/>
            <person name="Daum C."/>
            <person name="Ng V."/>
            <person name="Clum A."/>
            <person name="Steindorff A."/>
            <person name="Ohm R.A."/>
            <person name="Martin F."/>
            <person name="Silar P."/>
            <person name="Natvig D.O."/>
            <person name="Lalanne C."/>
            <person name="Gautier V."/>
            <person name="Ament-Velasquez S.L."/>
            <person name="Kruys A."/>
            <person name="Hutchinson M.I."/>
            <person name="Powell A.J."/>
            <person name="Barry K."/>
            <person name="Miller A.N."/>
            <person name="Grigoriev I.V."/>
            <person name="Debuchy R."/>
            <person name="Gladieux P."/>
            <person name="Hiltunen Thoren M."/>
            <person name="Johannesson H."/>
        </authorList>
    </citation>
    <scope>NUCLEOTIDE SEQUENCE</scope>
    <source>
        <strain evidence="2">CBS 123565</strain>
    </source>
</reference>
<organism evidence="2 3">
    <name type="scientific">Trichocladium antarcticum</name>
    <dbReference type="NCBI Taxonomy" id="1450529"/>
    <lineage>
        <taxon>Eukaryota</taxon>
        <taxon>Fungi</taxon>
        <taxon>Dikarya</taxon>
        <taxon>Ascomycota</taxon>
        <taxon>Pezizomycotina</taxon>
        <taxon>Sordariomycetes</taxon>
        <taxon>Sordariomycetidae</taxon>
        <taxon>Sordariales</taxon>
        <taxon>Chaetomiaceae</taxon>
        <taxon>Trichocladium</taxon>
    </lineage>
</organism>
<evidence type="ECO:0000313" key="3">
    <source>
        <dbReference type="Proteomes" id="UP001304895"/>
    </source>
</evidence>
<dbReference type="EMBL" id="MU853428">
    <property type="protein sequence ID" value="KAK4131074.1"/>
    <property type="molecule type" value="Genomic_DNA"/>
</dbReference>
<protein>
    <submittedName>
        <fullName evidence="2">Uncharacterized protein</fullName>
    </submittedName>
</protein>